<dbReference type="Gene3D" id="3.40.50.1820">
    <property type="entry name" value="alpha/beta hydrolase"/>
    <property type="match status" value="1"/>
</dbReference>
<dbReference type="OrthoDB" id="414698at2759"/>
<dbReference type="AlphaFoldDB" id="A0A9P4MX11"/>
<comment type="caution">
    <text evidence="1">The sequence shown here is derived from an EMBL/GenBank/DDBJ whole genome shotgun (WGS) entry which is preliminary data.</text>
</comment>
<accession>A0A9P4MX11</accession>
<dbReference type="InterPro" id="IPR029058">
    <property type="entry name" value="AB_hydrolase_fold"/>
</dbReference>
<feature type="non-terminal residue" evidence="1">
    <location>
        <position position="1"/>
    </location>
</feature>
<keyword evidence="2" id="KW-1185">Reference proteome</keyword>
<proteinExistence type="predicted"/>
<organism evidence="1 2">
    <name type="scientific">Lojkania enalia</name>
    <dbReference type="NCBI Taxonomy" id="147567"/>
    <lineage>
        <taxon>Eukaryota</taxon>
        <taxon>Fungi</taxon>
        <taxon>Dikarya</taxon>
        <taxon>Ascomycota</taxon>
        <taxon>Pezizomycotina</taxon>
        <taxon>Dothideomycetes</taxon>
        <taxon>Pleosporomycetidae</taxon>
        <taxon>Pleosporales</taxon>
        <taxon>Pleosporales incertae sedis</taxon>
        <taxon>Lojkania</taxon>
    </lineage>
</organism>
<gene>
    <name evidence="1" type="ORF">CC78DRAFT_482010</name>
</gene>
<protein>
    <submittedName>
        <fullName evidence="1">Uncharacterized protein</fullName>
    </submittedName>
</protein>
<name>A0A9P4MX11_9PLEO</name>
<dbReference type="Proteomes" id="UP000800093">
    <property type="component" value="Unassembled WGS sequence"/>
</dbReference>
<evidence type="ECO:0000313" key="1">
    <source>
        <dbReference type="EMBL" id="KAF2257727.1"/>
    </source>
</evidence>
<dbReference type="EMBL" id="ML986860">
    <property type="protein sequence ID" value="KAF2257727.1"/>
    <property type="molecule type" value="Genomic_DNA"/>
</dbReference>
<sequence length="139" mass="15447">WVSLPGFIQGAKLSACLLFDQQVRVEAARRGNTKALMEPATMWKFGVLLAGSAPLVSVPAVDEAEEKAQEHAQRIPTVHVHELEDPRILLHRRPLNQMDKDTVTLVEWDDNHRALIKTMNVGNIVESTMNVASKTGEIT</sequence>
<evidence type="ECO:0000313" key="2">
    <source>
        <dbReference type="Proteomes" id="UP000800093"/>
    </source>
</evidence>
<reference evidence="2" key="1">
    <citation type="journal article" date="2020" name="Stud. Mycol.">
        <title>101 Dothideomycetes genomes: A test case for predicting lifestyles and emergence of pathogens.</title>
        <authorList>
            <person name="Haridas S."/>
            <person name="Albert R."/>
            <person name="Binder M."/>
            <person name="Bloem J."/>
            <person name="LaButti K."/>
            <person name="Salamov A."/>
            <person name="Andreopoulos B."/>
            <person name="Baker S."/>
            <person name="Barry K."/>
            <person name="Bills G."/>
            <person name="Bluhm B."/>
            <person name="Cannon C."/>
            <person name="Castanera R."/>
            <person name="Culley D."/>
            <person name="Daum C."/>
            <person name="Ezra D."/>
            <person name="Gonzalez J."/>
            <person name="Henrissat B."/>
            <person name="Kuo A."/>
            <person name="Liang C."/>
            <person name="Lipzen A."/>
            <person name="Lutzoni F."/>
            <person name="Magnuson J."/>
            <person name="Mondo S."/>
            <person name="Nolan M."/>
            <person name="Ohm R."/>
            <person name="Pangilinan J."/>
            <person name="Park H.-J."/>
            <person name="Ramirez L."/>
            <person name="Alfaro M."/>
            <person name="Sun H."/>
            <person name="Tritt A."/>
            <person name="Yoshinaga Y."/>
            <person name="Zwiers L.-H."/>
            <person name="Turgeon B."/>
            <person name="Goodwin S."/>
            <person name="Spatafora J."/>
            <person name="Crous P."/>
            <person name="Grigoriev I."/>
        </authorList>
    </citation>
    <scope>NUCLEOTIDE SEQUENCE [LARGE SCALE GENOMIC DNA]</scope>
    <source>
        <strain evidence="2">CBS 304.66</strain>
    </source>
</reference>